<organism evidence="1 2">
    <name type="scientific">Pistacia atlantica</name>
    <dbReference type="NCBI Taxonomy" id="434234"/>
    <lineage>
        <taxon>Eukaryota</taxon>
        <taxon>Viridiplantae</taxon>
        <taxon>Streptophyta</taxon>
        <taxon>Embryophyta</taxon>
        <taxon>Tracheophyta</taxon>
        <taxon>Spermatophyta</taxon>
        <taxon>Magnoliopsida</taxon>
        <taxon>eudicotyledons</taxon>
        <taxon>Gunneridae</taxon>
        <taxon>Pentapetalae</taxon>
        <taxon>rosids</taxon>
        <taxon>malvids</taxon>
        <taxon>Sapindales</taxon>
        <taxon>Anacardiaceae</taxon>
        <taxon>Pistacia</taxon>
    </lineage>
</organism>
<keyword evidence="2" id="KW-1185">Reference proteome</keyword>
<sequence>MYSPSIFPQIFNCTRKKALRAIILEYPSIEDDVFVQISFDRMYCHWLYETKASLPLQWRSSQTLSGVRSFQS</sequence>
<dbReference type="EMBL" id="CM047901">
    <property type="protein sequence ID" value="KAJ0096614.1"/>
    <property type="molecule type" value="Genomic_DNA"/>
</dbReference>
<protein>
    <submittedName>
        <fullName evidence="1">Uncharacterized protein</fullName>
    </submittedName>
</protein>
<evidence type="ECO:0000313" key="2">
    <source>
        <dbReference type="Proteomes" id="UP001164250"/>
    </source>
</evidence>
<name>A0ACC1BCD1_9ROSI</name>
<dbReference type="Proteomes" id="UP001164250">
    <property type="component" value="Chromosome 5"/>
</dbReference>
<accession>A0ACC1BCD1</accession>
<proteinExistence type="predicted"/>
<gene>
    <name evidence="1" type="ORF">Patl1_29061</name>
</gene>
<reference evidence="2" key="1">
    <citation type="journal article" date="2023" name="G3 (Bethesda)">
        <title>Genome assembly and association tests identify interacting loci associated with vigor, precocity, and sex in interspecific pistachio rootstocks.</title>
        <authorList>
            <person name="Palmer W."/>
            <person name="Jacygrad E."/>
            <person name="Sagayaradj S."/>
            <person name="Cavanaugh K."/>
            <person name="Han R."/>
            <person name="Bertier L."/>
            <person name="Beede B."/>
            <person name="Kafkas S."/>
            <person name="Golino D."/>
            <person name="Preece J."/>
            <person name="Michelmore R."/>
        </authorList>
    </citation>
    <scope>NUCLEOTIDE SEQUENCE [LARGE SCALE GENOMIC DNA]</scope>
</reference>
<evidence type="ECO:0000313" key="1">
    <source>
        <dbReference type="EMBL" id="KAJ0096614.1"/>
    </source>
</evidence>
<comment type="caution">
    <text evidence="1">The sequence shown here is derived from an EMBL/GenBank/DDBJ whole genome shotgun (WGS) entry which is preliminary data.</text>
</comment>